<dbReference type="Gene3D" id="3.40.50.150">
    <property type="entry name" value="Vaccinia Virus protein VP39"/>
    <property type="match status" value="1"/>
</dbReference>
<name>A0AAE9I3T0_9BURK</name>
<dbReference type="Pfam" id="PF05711">
    <property type="entry name" value="TylF"/>
    <property type="match status" value="1"/>
</dbReference>
<dbReference type="EMBL" id="CP097330">
    <property type="protein sequence ID" value="URF03411.1"/>
    <property type="molecule type" value="Genomic_DNA"/>
</dbReference>
<evidence type="ECO:0000313" key="2">
    <source>
        <dbReference type="Proteomes" id="UP001056132"/>
    </source>
</evidence>
<evidence type="ECO:0000313" key="1">
    <source>
        <dbReference type="EMBL" id="URF03411.1"/>
    </source>
</evidence>
<dbReference type="PANTHER" id="PTHR40036:SF1">
    <property type="entry name" value="MACROCIN O-METHYLTRANSFERASE"/>
    <property type="match status" value="1"/>
</dbReference>
<dbReference type="GO" id="GO:0008168">
    <property type="term" value="F:methyltransferase activity"/>
    <property type="evidence" value="ECO:0007669"/>
    <property type="project" value="UniProtKB-KW"/>
</dbReference>
<sequence length="247" mass="26912">MLKTLIEKLVSGRKAPVKVEPVPTMEDATRRIAAIRGDSLSYCGKPKLENIAEAILTLRQEGTDGDYLEAGVALGGSAILIGHLKPQAATLSLHDVFAMIPPPGEKDGEDAHKRYDEIKSGSSAGLGGNTYYGYVEGLQAVVEQNLVKAGLDLERDHIACVPGLFEDALHPAKPLAFAHIDCDWFDSVQVCIERIVPQLVPGGIMIFDDYSSYSGCRRAVDAWLDADPRFEKLFHRRSLAVRLRKAG</sequence>
<accession>A0AAE9I3T0</accession>
<keyword evidence="1" id="KW-0808">Transferase</keyword>
<reference evidence="1" key="1">
    <citation type="journal article" date="2022" name="Microbiol. Resour. Announc.">
        <title>Genome Sequence of Cupriavidus campinensis Strain G5, a Member of a Bacterial Consortium Capable of Polyethylene Degradation.</title>
        <authorList>
            <person name="Schneider B."/>
            <person name="Pfeiffer F."/>
            <person name="Dyall-Smith M."/>
            <person name="Kunte H.J."/>
        </authorList>
    </citation>
    <scope>NUCLEOTIDE SEQUENCE</scope>
    <source>
        <strain evidence="1">G5</strain>
    </source>
</reference>
<protein>
    <submittedName>
        <fullName evidence="1">TylF/MycF family methyltransferase</fullName>
    </submittedName>
</protein>
<keyword evidence="1" id="KW-0489">Methyltransferase</keyword>
<dbReference type="PANTHER" id="PTHR40036">
    <property type="entry name" value="MACROCIN O-METHYLTRANSFERASE"/>
    <property type="match status" value="1"/>
</dbReference>
<proteinExistence type="predicted"/>
<dbReference type="RefSeq" id="WP_250024739.1">
    <property type="nucleotide sequence ID" value="NZ_CP097330.1"/>
</dbReference>
<organism evidence="1 2">
    <name type="scientific">Cupriavidus campinensis</name>
    <dbReference type="NCBI Taxonomy" id="151783"/>
    <lineage>
        <taxon>Bacteria</taxon>
        <taxon>Pseudomonadati</taxon>
        <taxon>Pseudomonadota</taxon>
        <taxon>Betaproteobacteria</taxon>
        <taxon>Burkholderiales</taxon>
        <taxon>Burkholderiaceae</taxon>
        <taxon>Cupriavidus</taxon>
    </lineage>
</organism>
<dbReference type="KEGG" id="ccam:M5D45_12850"/>
<dbReference type="Proteomes" id="UP001056132">
    <property type="component" value="Chromosome 1"/>
</dbReference>
<gene>
    <name evidence="1" type="ORF">M5D45_12850</name>
</gene>
<reference evidence="1" key="2">
    <citation type="submission" date="2022-05" db="EMBL/GenBank/DDBJ databases">
        <authorList>
            <person name="Kunte H.-J."/>
        </authorList>
    </citation>
    <scope>NUCLEOTIDE SEQUENCE</scope>
    <source>
        <strain evidence="1">G5</strain>
    </source>
</reference>
<dbReference type="InterPro" id="IPR029063">
    <property type="entry name" value="SAM-dependent_MTases_sf"/>
</dbReference>
<dbReference type="InterPro" id="IPR008884">
    <property type="entry name" value="TylF_MeTrfase"/>
</dbReference>
<dbReference type="AlphaFoldDB" id="A0AAE9I3T0"/>
<dbReference type="GO" id="GO:0032259">
    <property type="term" value="P:methylation"/>
    <property type="evidence" value="ECO:0007669"/>
    <property type="project" value="UniProtKB-KW"/>
</dbReference>